<feature type="domain" description="Cell envelope-related transcriptional attenuator" evidence="3">
    <location>
        <begin position="93"/>
        <end position="249"/>
    </location>
</feature>
<dbReference type="InterPro" id="IPR004474">
    <property type="entry name" value="LytR_CpsA_psr"/>
</dbReference>
<sequence>MSKRRKKKRSSKTKRWGIIFGIELVLILILIPVVFVYAKLSLIQTASAGDVDKANIVINNDVDATTQKALKGYRNIALFGVDSRDGSLQTGARSDSIMVISINQETKDVKITSIYRDTCLKVPGYGFSKATHAYAYGGAELSMSMLNTNLDLDITEFATVDFGVLAKIIDAVGGIDLDISDAEYSLINPLIDEQNSATGSDSEHISGPGYQHVNGTQATAYARIRKIDSDFKRAERQRIVLSKVFEEAKSANIGTLLNIIDTILPEVYTNMTSTDLISLAKDIFNYNIADQTGWPFEKETGSLPSDGLSYVFADSLEQNVTELHEYLFDNEDYTPSSTVSDISYELYCETGY</sequence>
<keyword evidence="2" id="KW-0812">Transmembrane</keyword>
<proteinExistence type="inferred from homology"/>
<reference evidence="4 5" key="1">
    <citation type="submission" date="2024-03" db="EMBL/GenBank/DDBJ databases">
        <title>Human intestinal bacterial collection.</title>
        <authorList>
            <person name="Pauvert C."/>
            <person name="Hitch T.C.A."/>
            <person name="Clavel T."/>
        </authorList>
    </citation>
    <scope>NUCLEOTIDE SEQUENCE [LARGE SCALE GENOMIC DNA]</scope>
    <source>
        <strain evidence="4 5">CLA-AA-H190</strain>
    </source>
</reference>
<comment type="similarity">
    <text evidence="1">Belongs to the LytR/CpsA/Psr (LCP) family.</text>
</comment>
<evidence type="ECO:0000313" key="5">
    <source>
        <dbReference type="Proteomes" id="UP001469749"/>
    </source>
</evidence>
<dbReference type="PANTHER" id="PTHR33392">
    <property type="entry name" value="POLYISOPRENYL-TEICHOIC ACID--PEPTIDOGLYCAN TEICHOIC ACID TRANSFERASE TAGU"/>
    <property type="match status" value="1"/>
</dbReference>
<keyword evidence="2" id="KW-0472">Membrane</keyword>
<evidence type="ECO:0000259" key="3">
    <source>
        <dbReference type="Pfam" id="PF03816"/>
    </source>
</evidence>
<dbReference type="InterPro" id="IPR050922">
    <property type="entry name" value="LytR/CpsA/Psr_CW_biosynth"/>
</dbReference>
<dbReference type="PANTHER" id="PTHR33392:SF6">
    <property type="entry name" value="POLYISOPRENYL-TEICHOIC ACID--PEPTIDOGLYCAN TEICHOIC ACID TRANSFERASE TAGU"/>
    <property type="match status" value="1"/>
</dbReference>
<evidence type="ECO:0000256" key="1">
    <source>
        <dbReference type="ARBA" id="ARBA00006068"/>
    </source>
</evidence>
<dbReference type="Pfam" id="PF03816">
    <property type="entry name" value="LytR_cpsA_psr"/>
    <property type="match status" value="1"/>
</dbReference>
<protein>
    <submittedName>
        <fullName evidence="4">LCP family protein</fullName>
    </submittedName>
</protein>
<comment type="caution">
    <text evidence="4">The sequence shown here is derived from an EMBL/GenBank/DDBJ whole genome shotgun (WGS) entry which is preliminary data.</text>
</comment>
<gene>
    <name evidence="4" type="ORF">WMO25_01715</name>
</gene>
<dbReference type="RefSeq" id="WP_349083724.1">
    <property type="nucleotide sequence ID" value="NZ_JBBMEK010000011.1"/>
</dbReference>
<accession>A0ABV1B2P3</accession>
<evidence type="ECO:0000313" key="4">
    <source>
        <dbReference type="EMBL" id="MEQ2363811.1"/>
    </source>
</evidence>
<dbReference type="EMBL" id="JBBMEK010000011">
    <property type="protein sequence ID" value="MEQ2363811.1"/>
    <property type="molecule type" value="Genomic_DNA"/>
</dbReference>
<feature type="transmembrane region" description="Helical" evidence="2">
    <location>
        <begin position="16"/>
        <end position="38"/>
    </location>
</feature>
<organism evidence="4 5">
    <name type="scientific">Coprococcus intestinihominis</name>
    <dbReference type="NCBI Taxonomy" id="3133154"/>
    <lineage>
        <taxon>Bacteria</taxon>
        <taxon>Bacillati</taxon>
        <taxon>Bacillota</taxon>
        <taxon>Clostridia</taxon>
        <taxon>Lachnospirales</taxon>
        <taxon>Lachnospiraceae</taxon>
        <taxon>Coprococcus</taxon>
    </lineage>
</organism>
<name>A0ABV1B2P3_9FIRM</name>
<keyword evidence="2" id="KW-1133">Transmembrane helix</keyword>
<dbReference type="NCBIfam" id="TIGR00350">
    <property type="entry name" value="lytR_cpsA_psr"/>
    <property type="match status" value="1"/>
</dbReference>
<dbReference type="Gene3D" id="3.40.630.190">
    <property type="entry name" value="LCP protein"/>
    <property type="match status" value="1"/>
</dbReference>
<keyword evidence="5" id="KW-1185">Reference proteome</keyword>
<dbReference type="Proteomes" id="UP001469749">
    <property type="component" value="Unassembled WGS sequence"/>
</dbReference>
<evidence type="ECO:0000256" key="2">
    <source>
        <dbReference type="SAM" id="Phobius"/>
    </source>
</evidence>